<proteinExistence type="predicted"/>
<organism evidence="2 3">
    <name type="scientific">Chitinophaga caeni</name>
    <dbReference type="NCBI Taxonomy" id="2029983"/>
    <lineage>
        <taxon>Bacteria</taxon>
        <taxon>Pseudomonadati</taxon>
        <taxon>Bacteroidota</taxon>
        <taxon>Chitinophagia</taxon>
        <taxon>Chitinophagales</taxon>
        <taxon>Chitinophagaceae</taxon>
        <taxon>Chitinophaga</taxon>
    </lineage>
</organism>
<dbReference type="AlphaFoldDB" id="A0A291R002"/>
<evidence type="ECO:0000313" key="3">
    <source>
        <dbReference type="Proteomes" id="UP000220133"/>
    </source>
</evidence>
<accession>A0A291R002</accession>
<dbReference type="EMBL" id="CP023777">
    <property type="protein sequence ID" value="ATL49423.1"/>
    <property type="molecule type" value="Genomic_DNA"/>
</dbReference>
<dbReference type="OrthoDB" id="3034330at2"/>
<gene>
    <name evidence="2" type="ORF">COR50_20830</name>
</gene>
<evidence type="ECO:0000256" key="1">
    <source>
        <dbReference type="SAM" id="SignalP"/>
    </source>
</evidence>
<dbReference type="InterPro" id="IPR046230">
    <property type="entry name" value="DUF6263"/>
</dbReference>
<feature type="chain" id="PRO_5013058837" evidence="1">
    <location>
        <begin position="20"/>
        <end position="295"/>
    </location>
</feature>
<keyword evidence="3" id="KW-1185">Reference proteome</keyword>
<dbReference type="KEGG" id="cbae:COR50_20830"/>
<dbReference type="Pfam" id="PF19777">
    <property type="entry name" value="DUF6263"/>
    <property type="match status" value="1"/>
</dbReference>
<name>A0A291R002_9BACT</name>
<sequence length="295" mass="32807">MKYSYILCCCILLFSAASAQEKVRLRASYNEGDKFLYKMSCSSKTSREGVASLFTLMKFEFEFLVGKLNTRKQQEITLRYKNIAYLVSPDGKKFVFGYDSKFEHPIEIDSSKQANILMYDVFQEVFSGMIDQEFSIYIAEDGNLVNVLGVDKMVDNIVDNSVAIPGEFKPGLRTALKQSMNNEFMKKQMNAAFNTMPGKPVGVNDSFDADIEFAGGIIHGNYTVQKIDKKTVTLLAKGNISSGENNVDGTTGGTIVLDRSNGMTKLGDIKTIVNVRVNDRIISTETDVVISSEKI</sequence>
<dbReference type="Proteomes" id="UP000220133">
    <property type="component" value="Chromosome"/>
</dbReference>
<feature type="signal peptide" evidence="1">
    <location>
        <begin position="1"/>
        <end position="19"/>
    </location>
</feature>
<reference evidence="2 3" key="1">
    <citation type="submission" date="2017-10" db="EMBL/GenBank/DDBJ databases">
        <title>Paenichitinophaga pekingensis gen. nov., sp. nov., isolated from activated sludge.</title>
        <authorList>
            <person name="Jin D."/>
            <person name="Kong X."/>
            <person name="Deng Y."/>
            <person name="Bai Z."/>
        </authorList>
    </citation>
    <scope>NUCLEOTIDE SEQUENCE [LARGE SCALE GENOMIC DNA]</scope>
    <source>
        <strain evidence="2 3">13</strain>
    </source>
</reference>
<evidence type="ECO:0000313" key="2">
    <source>
        <dbReference type="EMBL" id="ATL49423.1"/>
    </source>
</evidence>
<protein>
    <submittedName>
        <fullName evidence="2">Uncharacterized protein</fullName>
    </submittedName>
</protein>
<keyword evidence="1" id="KW-0732">Signal</keyword>
<dbReference type="RefSeq" id="WP_098195790.1">
    <property type="nucleotide sequence ID" value="NZ_CP023777.1"/>
</dbReference>